<gene>
    <name evidence="1" type="ORF">CK203_022574</name>
</gene>
<reference evidence="1 2" key="1">
    <citation type="journal article" date="2018" name="PLoS Genet.">
        <title>Population sequencing reveals clonal diversity and ancestral inbreeding in the grapevine cultivar Chardonnay.</title>
        <authorList>
            <person name="Roach M.J."/>
            <person name="Johnson D.L."/>
            <person name="Bohlmann J."/>
            <person name="van Vuuren H.J."/>
            <person name="Jones S.J."/>
            <person name="Pretorius I.S."/>
            <person name="Schmidt S.A."/>
            <person name="Borneman A.R."/>
        </authorList>
    </citation>
    <scope>NUCLEOTIDE SEQUENCE [LARGE SCALE GENOMIC DNA]</scope>
    <source>
        <strain evidence="2">cv. Chardonnay</strain>
        <tissue evidence="1">Leaf</tissue>
    </source>
</reference>
<comment type="caution">
    <text evidence="1">The sequence shown here is derived from an EMBL/GenBank/DDBJ whole genome shotgun (WGS) entry which is preliminary data.</text>
</comment>
<dbReference type="SUPFAM" id="SSF56219">
    <property type="entry name" value="DNase I-like"/>
    <property type="match status" value="1"/>
</dbReference>
<proteinExistence type="predicted"/>
<name>A0A438JEN7_VITVI</name>
<dbReference type="EMBL" id="QGNW01000046">
    <property type="protein sequence ID" value="RVX07436.1"/>
    <property type="molecule type" value="Genomic_DNA"/>
</dbReference>
<dbReference type="Proteomes" id="UP000288805">
    <property type="component" value="Unassembled WGS sequence"/>
</dbReference>
<dbReference type="PANTHER" id="PTHR46890:SF48">
    <property type="entry name" value="RNA-DIRECTED DNA POLYMERASE"/>
    <property type="match status" value="1"/>
</dbReference>
<organism evidence="1 2">
    <name type="scientific">Vitis vinifera</name>
    <name type="common">Grape</name>
    <dbReference type="NCBI Taxonomy" id="29760"/>
    <lineage>
        <taxon>Eukaryota</taxon>
        <taxon>Viridiplantae</taxon>
        <taxon>Streptophyta</taxon>
        <taxon>Embryophyta</taxon>
        <taxon>Tracheophyta</taxon>
        <taxon>Spermatophyta</taxon>
        <taxon>Magnoliopsida</taxon>
        <taxon>eudicotyledons</taxon>
        <taxon>Gunneridae</taxon>
        <taxon>Pentapetalae</taxon>
        <taxon>rosids</taxon>
        <taxon>Vitales</taxon>
        <taxon>Vitaceae</taxon>
        <taxon>Viteae</taxon>
        <taxon>Vitis</taxon>
    </lineage>
</organism>
<protein>
    <recommendedName>
        <fullName evidence="3">Reverse transcriptase domain-containing protein</fullName>
    </recommendedName>
</protein>
<dbReference type="InterPro" id="IPR036691">
    <property type="entry name" value="Endo/exonu/phosph_ase_sf"/>
</dbReference>
<dbReference type="Gene3D" id="3.60.10.10">
    <property type="entry name" value="Endonuclease/exonuclease/phosphatase"/>
    <property type="match status" value="1"/>
</dbReference>
<evidence type="ECO:0000313" key="2">
    <source>
        <dbReference type="Proteomes" id="UP000288805"/>
    </source>
</evidence>
<evidence type="ECO:0000313" key="1">
    <source>
        <dbReference type="EMBL" id="RVX07436.1"/>
    </source>
</evidence>
<dbReference type="InterPro" id="IPR052343">
    <property type="entry name" value="Retrotransposon-Effector_Assoc"/>
</dbReference>
<accession>A0A438JEN7</accession>
<evidence type="ECO:0008006" key="3">
    <source>
        <dbReference type="Google" id="ProtNLM"/>
    </source>
</evidence>
<dbReference type="PANTHER" id="PTHR46890">
    <property type="entry name" value="NON-LTR RETROLELEMENT REVERSE TRANSCRIPTASE-LIKE PROTEIN-RELATED"/>
    <property type="match status" value="1"/>
</dbReference>
<dbReference type="AlphaFoldDB" id="A0A438JEN7"/>
<sequence>MAAVRGLNGARAPEVESLCLERRLVEVILGAALLAEADGSERGVLIDLEKGAKVNGGRAVPAKDVERGANDNDKRKVINALIKAQKVDLICLQETKMQEMSKRIVKSLGVGRCLDWGAINSRGASGGVLDDFCWNFTRVYGPTLKKEREDFRGELGAVRGLWGGSGFASFVLVAKLKALKPLLRDWNRNDFGKVEVNKALALNQVDFWDKVELTRPLTVHELEARRGAKEDFKRWVLLEEISWRQKSREVWLREGDRNTSFFHKMANAHRKRNLMSWVKINGSWLTEENEIRDGVMNEFKLLLSTARGWRPNITGLSFERLEDVEAARLEEPFLEQEVLEALKGFVGTKRLGLMVFLWGAEDLRDFGPISLVRGLYKWLAKVIANKLKLVVGKVVSRAQNAFMEGRQILDVVLVANEVIDLILKSNEGAVMCKLDIKKWCISTASFFVLVNGSPSACKVRVQVVRGFRCLTYYSLMILWFSVGSKDQMMYLSWVLMWFEVISRLRINLDKSELIPMDSVENAEALAVELGCKVGSLPSTYLGLPLGAPHRSVVVWDGVEERLWKKLARWKS</sequence>